<keyword evidence="3" id="KW-0812">Transmembrane</keyword>
<dbReference type="NCBIfam" id="TIGR00585">
    <property type="entry name" value="mutl"/>
    <property type="match status" value="1"/>
</dbReference>
<dbReference type="FunFam" id="3.30.565.10:FF:000014">
    <property type="entry name" value="Mismatch repair endonuclease pms1, putative"/>
    <property type="match status" value="1"/>
</dbReference>
<dbReference type="Gene3D" id="3.30.1370.100">
    <property type="entry name" value="MutL, C-terminal domain, regulatory subdomain"/>
    <property type="match status" value="1"/>
</dbReference>
<dbReference type="SUPFAM" id="SSF118116">
    <property type="entry name" value="DNA mismatch repair protein MutL"/>
    <property type="match status" value="1"/>
</dbReference>
<accession>A0A6G0U8F8</accession>
<dbReference type="Pfam" id="PF01119">
    <property type="entry name" value="DNA_mis_repair"/>
    <property type="match status" value="1"/>
</dbReference>
<dbReference type="Proteomes" id="UP000475862">
    <property type="component" value="Unassembled WGS sequence"/>
</dbReference>
<dbReference type="PROSITE" id="PS00058">
    <property type="entry name" value="DNA_MISMATCH_REPAIR_1"/>
    <property type="match status" value="1"/>
</dbReference>
<dbReference type="OrthoDB" id="10254304at2759"/>
<dbReference type="PANTHER" id="PTHR10073">
    <property type="entry name" value="DNA MISMATCH REPAIR PROTEIN MLH, PMS, MUTL"/>
    <property type="match status" value="1"/>
</dbReference>
<dbReference type="GO" id="GO:0140664">
    <property type="term" value="F:ATP-dependent DNA damage sensor activity"/>
    <property type="evidence" value="ECO:0007669"/>
    <property type="project" value="InterPro"/>
</dbReference>
<evidence type="ECO:0000256" key="1">
    <source>
        <dbReference type="ARBA" id="ARBA00006082"/>
    </source>
</evidence>
<dbReference type="CDD" id="cd03484">
    <property type="entry name" value="MutL_Trans_hPMS_2_like"/>
    <property type="match status" value="1"/>
</dbReference>
<dbReference type="InterPro" id="IPR042121">
    <property type="entry name" value="MutL_C_regsub"/>
</dbReference>
<dbReference type="InterPro" id="IPR037198">
    <property type="entry name" value="MutL_C_sf"/>
</dbReference>
<evidence type="ECO:0000256" key="3">
    <source>
        <dbReference type="SAM" id="Phobius"/>
    </source>
</evidence>
<reference evidence="5 6" key="1">
    <citation type="submission" date="2019-08" db="EMBL/GenBank/DDBJ databases">
        <title>The genome of the soybean aphid Biotype 1, its phylome, world population structure and adaptation to the North American continent.</title>
        <authorList>
            <person name="Giordano R."/>
            <person name="Donthu R.K."/>
            <person name="Hernandez A.G."/>
            <person name="Wright C.L."/>
            <person name="Zimin A.V."/>
        </authorList>
    </citation>
    <scope>NUCLEOTIDE SEQUENCE [LARGE SCALE GENOMIC DNA]</scope>
    <source>
        <tissue evidence="5">Whole aphids</tissue>
    </source>
</reference>
<dbReference type="SUPFAM" id="SSF55729">
    <property type="entry name" value="Acyl-CoA N-acyltransferases (Nat)"/>
    <property type="match status" value="1"/>
</dbReference>
<dbReference type="InterPro" id="IPR000182">
    <property type="entry name" value="GNAT_dom"/>
</dbReference>
<feature type="domain" description="N-acetyltransferase" evidence="4">
    <location>
        <begin position="1056"/>
        <end position="1215"/>
    </location>
</feature>
<dbReference type="PANTHER" id="PTHR10073:SF52">
    <property type="entry name" value="MISMATCH REPAIR ENDONUCLEASE PMS2"/>
    <property type="match status" value="1"/>
</dbReference>
<comment type="caution">
    <text evidence="5">The sequence shown here is derived from an EMBL/GenBank/DDBJ whole genome shotgun (WGS) entry which is preliminary data.</text>
</comment>
<dbReference type="Pfam" id="PF00583">
    <property type="entry name" value="Acetyltransf_1"/>
    <property type="match status" value="1"/>
</dbReference>
<gene>
    <name evidence="5" type="ORF">AGLY_000047</name>
</gene>
<evidence type="ECO:0000259" key="4">
    <source>
        <dbReference type="PROSITE" id="PS51186"/>
    </source>
</evidence>
<keyword evidence="6" id="KW-1185">Reference proteome</keyword>
<dbReference type="Gene3D" id="3.40.630.30">
    <property type="match status" value="1"/>
</dbReference>
<dbReference type="SMART" id="SM00853">
    <property type="entry name" value="MutL_C"/>
    <property type="match status" value="1"/>
</dbReference>
<dbReference type="SUPFAM" id="SSF55874">
    <property type="entry name" value="ATPase domain of HSP90 chaperone/DNA topoisomerase II/histidine kinase"/>
    <property type="match status" value="1"/>
</dbReference>
<dbReference type="FunFam" id="3.30.1540.20:FF:000019">
    <property type="entry name" value="PMS1 homolog 2, mismatch repair system component"/>
    <property type="match status" value="1"/>
</dbReference>
<evidence type="ECO:0000256" key="2">
    <source>
        <dbReference type="ARBA" id="ARBA00022763"/>
    </source>
</evidence>
<dbReference type="InterPro" id="IPR002099">
    <property type="entry name" value="MutL/Mlh/PMS"/>
</dbReference>
<dbReference type="GO" id="GO:0032389">
    <property type="term" value="C:MutLalpha complex"/>
    <property type="evidence" value="ECO:0007669"/>
    <property type="project" value="TreeGrafter"/>
</dbReference>
<evidence type="ECO:0000313" key="5">
    <source>
        <dbReference type="EMBL" id="KAE9544506.1"/>
    </source>
</evidence>
<sequence length="1215" mass="137799">MEFIICFYYDNGFKMSGKIKPINKLDVHKICSGQVVLNLATAVKELIENSLDAGATSVGIKLKEFGKDLIEVTDNGAALKHHTSKIQDFADLTSVETFGFRGEALSSLCALSDVTVTTRHSSQECGIKLVFDHSGNIKLKVPIAKQIGTTVTLSNLFSSLPVRHKEFHRNLKKEFGKMIQVVTGYCLVATQVKLSCVNQTKSSNNVLLSTHGSNTVLENISCIYGSKQANSLLVIKKVIPVDEIDDKSNIFELDGYISSCDHSGGRSSKDRQFYFINSRPCEPLKIIKTVNEVYHQYNQNQYPFVYLNIIIARAEVDINVTPDKRQIFLSNENCLVSIIKASLNRLFENIPSTYKINTSLYESISTKRPYESTTEMKNCKLLKLDVKTPSHSEQIKAKLNRWKSNNSKIAAVPETIDTFFKPKIEHIDNVQKKIVEELLDSNVEELTENNVCNSPLKCTDTIEINSKDENTDGQKQENIKSDKKNYTFINNSKSKNIELTECSFNNSNFENTDDNKFCLNNVSDKSDAEVDIKYDSIKISEVKNVSVEDDINIYYDSSKIKTDVSIEIDTSVAPKERKFAVVETNLEIIKQRLRNLRFRTSEKQKSKTRFYATIDPSKNQQAEGELSREISKDMFSKMSIIGQFNLGFIITKLDADLFIVDQHATDEKYNFETLQNTTKITSQKLVVPQQLELTAVNEMVLMENINVFQMNGFDFQFQQDGEPTKKVKLTMIPMSNNWSFGKEDVDELLFMLQDAPNTLCRPSRVRSMFASRACRKSVMIGTVLNLSDMRKLIDHMGDIEQPWNCPHGRPTMRHLVNLSLLNYLDPLIVYLFLAAHHVKYHYLKSLEFFLFYSIKDIKISILQEKCIIADGTHPHSNKVSSGFKIVLGGVVTVKLLINIKYCISKDSSMRYFRIKFITSNIVSVDLNIVCNTNLFGKCILIIHLFLRLDGNSPDNLDPSSTCNHTPTELFSLDLVAGNKDDNKITTIIKINQFKSVVVLWTLIEIIIFLMLFMLIINQLSFFGNSTTDISTYYPKLLNSIFSQHQSSKTNGKMERFEVFPLHRNKHFIKQCCAVINSEWPRSEMARLHSLEASCDTLPTSLVLVKEEDNFKTVLGHAKITPIPSIPDGGFIETVVIDNHHRGKGLGKYLMHKTEELGLNVAYLSTIDKQEFYSKLGYIQCQPISIYGGCVSSINSSKMVSVIVPSRKTFMKKQLT</sequence>
<comment type="similarity">
    <text evidence="1">Belongs to the DNA mismatch repair MutL/HexB family.</text>
</comment>
<dbReference type="AlphaFoldDB" id="A0A6G0U8F8"/>
<organism evidence="5 6">
    <name type="scientific">Aphis glycines</name>
    <name type="common">Soybean aphid</name>
    <dbReference type="NCBI Taxonomy" id="307491"/>
    <lineage>
        <taxon>Eukaryota</taxon>
        <taxon>Metazoa</taxon>
        <taxon>Ecdysozoa</taxon>
        <taxon>Arthropoda</taxon>
        <taxon>Hexapoda</taxon>
        <taxon>Insecta</taxon>
        <taxon>Pterygota</taxon>
        <taxon>Neoptera</taxon>
        <taxon>Paraneoptera</taxon>
        <taxon>Hemiptera</taxon>
        <taxon>Sternorrhyncha</taxon>
        <taxon>Aphidomorpha</taxon>
        <taxon>Aphidoidea</taxon>
        <taxon>Aphididae</taxon>
        <taxon>Aphidini</taxon>
        <taxon>Aphis</taxon>
        <taxon>Aphis</taxon>
    </lineage>
</organism>
<keyword evidence="3" id="KW-0472">Membrane</keyword>
<name>A0A6G0U8F8_APHGL</name>
<dbReference type="SMART" id="SM01340">
    <property type="entry name" value="DNA_mis_repair"/>
    <property type="match status" value="1"/>
</dbReference>
<dbReference type="GO" id="GO:0005524">
    <property type="term" value="F:ATP binding"/>
    <property type="evidence" value="ECO:0007669"/>
    <property type="project" value="InterPro"/>
</dbReference>
<dbReference type="FunFam" id="3.30.1370.100:FF:000001">
    <property type="entry name" value="Mismatch repair endonuclease pms1, putative"/>
    <property type="match status" value="1"/>
</dbReference>
<dbReference type="InterPro" id="IPR016181">
    <property type="entry name" value="Acyl_CoA_acyltransferase"/>
</dbReference>
<dbReference type="InterPro" id="IPR014762">
    <property type="entry name" value="DNA_mismatch_repair_CS"/>
</dbReference>
<dbReference type="InterPro" id="IPR014721">
    <property type="entry name" value="Ribsml_uS5_D2-typ_fold_subgr"/>
</dbReference>
<dbReference type="Pfam" id="PF08676">
    <property type="entry name" value="MutL_C"/>
    <property type="match status" value="1"/>
</dbReference>
<dbReference type="Gene3D" id="3.30.565.10">
    <property type="entry name" value="Histidine kinase-like ATPase, C-terminal domain"/>
    <property type="match status" value="1"/>
</dbReference>
<dbReference type="EMBL" id="VYZN01000001">
    <property type="protein sequence ID" value="KAE9544506.1"/>
    <property type="molecule type" value="Genomic_DNA"/>
</dbReference>
<dbReference type="CDD" id="cd16926">
    <property type="entry name" value="HATPase_MutL-MLH-PMS-like"/>
    <property type="match status" value="1"/>
</dbReference>
<protein>
    <recommendedName>
        <fullName evidence="4">N-acetyltransferase domain-containing protein</fullName>
    </recommendedName>
</protein>
<dbReference type="Gene3D" id="3.30.230.10">
    <property type="match status" value="1"/>
</dbReference>
<dbReference type="InterPro" id="IPR014790">
    <property type="entry name" value="MutL_C"/>
</dbReference>
<dbReference type="Gene3D" id="3.30.1540.20">
    <property type="entry name" value="MutL, C-terminal domain, dimerisation subdomain"/>
    <property type="match status" value="1"/>
</dbReference>
<dbReference type="Pfam" id="PF13589">
    <property type="entry name" value="HATPase_c_3"/>
    <property type="match status" value="1"/>
</dbReference>
<evidence type="ECO:0000313" key="6">
    <source>
        <dbReference type="Proteomes" id="UP000475862"/>
    </source>
</evidence>
<dbReference type="GO" id="GO:0006298">
    <property type="term" value="P:mismatch repair"/>
    <property type="evidence" value="ECO:0007669"/>
    <property type="project" value="InterPro"/>
</dbReference>
<dbReference type="PROSITE" id="PS51186">
    <property type="entry name" value="GNAT"/>
    <property type="match status" value="1"/>
</dbReference>
<dbReference type="InterPro" id="IPR036890">
    <property type="entry name" value="HATPase_C_sf"/>
</dbReference>
<dbReference type="InterPro" id="IPR038973">
    <property type="entry name" value="MutL/Mlh/Pms-like"/>
</dbReference>
<dbReference type="SUPFAM" id="SSF54211">
    <property type="entry name" value="Ribosomal protein S5 domain 2-like"/>
    <property type="match status" value="1"/>
</dbReference>
<keyword evidence="2" id="KW-0227">DNA damage</keyword>
<dbReference type="CDD" id="cd04301">
    <property type="entry name" value="NAT_SF"/>
    <property type="match status" value="1"/>
</dbReference>
<dbReference type="InterPro" id="IPR020568">
    <property type="entry name" value="Ribosomal_Su5_D2-typ_SF"/>
</dbReference>
<keyword evidence="3" id="KW-1133">Transmembrane helix</keyword>
<dbReference type="InterPro" id="IPR013507">
    <property type="entry name" value="DNA_mismatch_S5_2-like"/>
</dbReference>
<dbReference type="GO" id="GO:0030983">
    <property type="term" value="F:mismatched DNA binding"/>
    <property type="evidence" value="ECO:0007669"/>
    <property type="project" value="InterPro"/>
</dbReference>
<feature type="transmembrane region" description="Helical" evidence="3">
    <location>
        <begin position="996"/>
        <end position="1016"/>
    </location>
</feature>
<dbReference type="GO" id="GO:0016887">
    <property type="term" value="F:ATP hydrolysis activity"/>
    <property type="evidence" value="ECO:0007669"/>
    <property type="project" value="InterPro"/>
</dbReference>
<dbReference type="GO" id="GO:0016747">
    <property type="term" value="F:acyltransferase activity, transferring groups other than amino-acyl groups"/>
    <property type="evidence" value="ECO:0007669"/>
    <property type="project" value="InterPro"/>
</dbReference>
<proteinExistence type="inferred from homology"/>
<feature type="transmembrane region" description="Helical" evidence="3">
    <location>
        <begin position="885"/>
        <end position="903"/>
    </location>
</feature>
<dbReference type="InterPro" id="IPR042120">
    <property type="entry name" value="MutL_C_dimsub"/>
</dbReference>